<evidence type="ECO:0000313" key="2">
    <source>
        <dbReference type="Proteomes" id="UP001519460"/>
    </source>
</evidence>
<reference evidence="1 2" key="1">
    <citation type="journal article" date="2023" name="Sci. Data">
        <title>Genome assembly of the Korean intertidal mud-creeper Batillaria attramentaria.</title>
        <authorList>
            <person name="Patra A.K."/>
            <person name="Ho P.T."/>
            <person name="Jun S."/>
            <person name="Lee S.J."/>
            <person name="Kim Y."/>
            <person name="Won Y.J."/>
        </authorList>
    </citation>
    <scope>NUCLEOTIDE SEQUENCE [LARGE SCALE GENOMIC DNA]</scope>
    <source>
        <strain evidence="1">Wonlab-2016</strain>
    </source>
</reference>
<accession>A0ABD0KQK3</accession>
<dbReference type="Proteomes" id="UP001519460">
    <property type="component" value="Unassembled WGS sequence"/>
</dbReference>
<gene>
    <name evidence="1" type="ORF">BaRGS_00019586</name>
</gene>
<dbReference type="AlphaFoldDB" id="A0ABD0KQK3"/>
<keyword evidence="2" id="KW-1185">Reference proteome</keyword>
<evidence type="ECO:0000313" key="1">
    <source>
        <dbReference type="EMBL" id="KAK7489208.1"/>
    </source>
</evidence>
<name>A0ABD0KQK3_9CAEN</name>
<protein>
    <submittedName>
        <fullName evidence="1">Uncharacterized protein</fullName>
    </submittedName>
</protein>
<dbReference type="EMBL" id="JACVVK020000141">
    <property type="protein sequence ID" value="KAK7489208.1"/>
    <property type="molecule type" value="Genomic_DNA"/>
</dbReference>
<comment type="caution">
    <text evidence="1">The sequence shown here is derived from an EMBL/GenBank/DDBJ whole genome shotgun (WGS) entry which is preliminary data.</text>
</comment>
<feature type="non-terminal residue" evidence="1">
    <location>
        <position position="1"/>
    </location>
</feature>
<sequence>ARNAFNLQQYMETNGLRWARAAGHVYIVEGYNPFGGSGLPGGFPVPDNLPPGFPGFPGFPGK</sequence>
<proteinExistence type="predicted"/>
<organism evidence="1 2">
    <name type="scientific">Batillaria attramentaria</name>
    <dbReference type="NCBI Taxonomy" id="370345"/>
    <lineage>
        <taxon>Eukaryota</taxon>
        <taxon>Metazoa</taxon>
        <taxon>Spiralia</taxon>
        <taxon>Lophotrochozoa</taxon>
        <taxon>Mollusca</taxon>
        <taxon>Gastropoda</taxon>
        <taxon>Caenogastropoda</taxon>
        <taxon>Sorbeoconcha</taxon>
        <taxon>Cerithioidea</taxon>
        <taxon>Batillariidae</taxon>
        <taxon>Batillaria</taxon>
    </lineage>
</organism>